<evidence type="ECO:0000313" key="4">
    <source>
        <dbReference type="EMBL" id="CAF4119505.1"/>
    </source>
</evidence>
<dbReference type="EMBL" id="CAJNOO010005374">
    <property type="protein sequence ID" value="CAF1415763.1"/>
    <property type="molecule type" value="Genomic_DNA"/>
</dbReference>
<dbReference type="AlphaFoldDB" id="A0A819W2G5"/>
<feature type="compositionally biased region" description="Polar residues" evidence="1">
    <location>
        <begin position="621"/>
        <end position="641"/>
    </location>
</feature>
<evidence type="ECO:0000313" key="5">
    <source>
        <dbReference type="Proteomes" id="UP000663874"/>
    </source>
</evidence>
<feature type="compositionally biased region" description="Low complexity" evidence="1">
    <location>
        <begin position="329"/>
        <end position="360"/>
    </location>
</feature>
<accession>A0A819W2G5</accession>
<dbReference type="Proteomes" id="UP000663882">
    <property type="component" value="Unassembled WGS sequence"/>
</dbReference>
<evidence type="ECO:0008006" key="6">
    <source>
        <dbReference type="Google" id="ProtNLM"/>
    </source>
</evidence>
<dbReference type="SUPFAM" id="SSF52540">
    <property type="entry name" value="P-loop containing nucleoside triphosphate hydrolases"/>
    <property type="match status" value="1"/>
</dbReference>
<feature type="region of interest" description="Disordered" evidence="1">
    <location>
        <begin position="322"/>
        <end position="386"/>
    </location>
</feature>
<dbReference type="Gene3D" id="3.40.1310.20">
    <property type="match status" value="1"/>
</dbReference>
<dbReference type="Proteomes" id="UP000663874">
    <property type="component" value="Unassembled WGS sequence"/>
</dbReference>
<dbReference type="OrthoDB" id="10044808at2759"/>
<sequence>MAEKNTIQSNMSITNTIDIKKAKLNNTTSPNQFSSDDPTTLNITTSNTTSHQNIHITLSIVDSKPNQIMTEEEEDEQEEEPEKINFDNEQDLNEILNKARDEEMQQLSQFITDQKPIDDEVAQVMISQLDLTLNQMKARTLINVNDNNKDQQQILTSPSIITVITTQHSYPPMNQTGQIKDHDRPYAKYGHLNRQIIAQECNFNLQSSPTSYIPRLHGKSFAITSMTNVSKELVMKKIKEEFGIENIQYICIGEEISELNHQQHLHIQIIFKETIDRRKPFLDDITQTHCNYQVTRNDLAWNEYIKKDGNCIEFNEFKSTTTRGSKQWPSLSSSPSSRSPRSRSPSTSSTRTTSPVTTTTMNLPPAPHPSVVPKATTAKAQAEEKRQHQLEIYKQAIKLAENNVDHAMDLIKQEMIGKFVERGSWYLAIFNYVHLRAQREGDQRGEIDKDYIWPHSFPHCTPQLREAMNCWIKEEFNRSSRAKCLIIIGPTSTGKTSFAMSLPGRVNYFQERWNLDAWNNYARYSVYDDIPWDDFNKLNFPNKKNLLTQKKYKISASDKYRGTKEINVRQPAIVLLNPEDAGSLLEESITDLQKKTAAYWNERAFIYIMGSDEYFYRPQHRVTTNPNNSQVSNEGSPSMKSNEAPIGAPDEWEKMIQHYQQKHKK</sequence>
<evidence type="ECO:0000313" key="2">
    <source>
        <dbReference type="EMBL" id="CAF1415763.1"/>
    </source>
</evidence>
<dbReference type="InterPro" id="IPR027417">
    <property type="entry name" value="P-loop_NTPase"/>
</dbReference>
<gene>
    <name evidence="4" type="ORF">FNK824_LOCUS32232</name>
    <name evidence="2" type="ORF">RFH988_LOCUS35402</name>
    <name evidence="3" type="ORF">ZHD862_LOCUS36842</name>
</gene>
<feature type="region of interest" description="Disordered" evidence="1">
    <location>
        <begin position="620"/>
        <end position="651"/>
    </location>
</feature>
<protein>
    <recommendedName>
        <fullName evidence="6">Replication-associated protein</fullName>
    </recommendedName>
</protein>
<dbReference type="EMBL" id="CAJNOT010006327">
    <property type="protein sequence ID" value="CAF1487338.1"/>
    <property type="molecule type" value="Genomic_DNA"/>
</dbReference>
<evidence type="ECO:0000256" key="1">
    <source>
        <dbReference type="SAM" id="MobiDB-lite"/>
    </source>
</evidence>
<dbReference type="Proteomes" id="UP000663864">
    <property type="component" value="Unassembled WGS sequence"/>
</dbReference>
<dbReference type="SUPFAM" id="SSF55464">
    <property type="entry name" value="Origin of replication-binding domain, RBD-like"/>
    <property type="match status" value="1"/>
</dbReference>
<organism evidence="4 5">
    <name type="scientific">Rotaria sordida</name>
    <dbReference type="NCBI Taxonomy" id="392033"/>
    <lineage>
        <taxon>Eukaryota</taxon>
        <taxon>Metazoa</taxon>
        <taxon>Spiralia</taxon>
        <taxon>Gnathifera</taxon>
        <taxon>Rotifera</taxon>
        <taxon>Eurotatoria</taxon>
        <taxon>Bdelloidea</taxon>
        <taxon>Philodinida</taxon>
        <taxon>Philodinidae</taxon>
        <taxon>Rotaria</taxon>
    </lineage>
</organism>
<comment type="caution">
    <text evidence="4">The sequence shown here is derived from an EMBL/GenBank/DDBJ whole genome shotgun (WGS) entry which is preliminary data.</text>
</comment>
<reference evidence="4" key="1">
    <citation type="submission" date="2021-02" db="EMBL/GenBank/DDBJ databases">
        <authorList>
            <person name="Nowell W R."/>
        </authorList>
    </citation>
    <scope>NUCLEOTIDE SEQUENCE</scope>
</reference>
<dbReference type="EMBL" id="CAJOBE010010915">
    <property type="protein sequence ID" value="CAF4119505.1"/>
    <property type="molecule type" value="Genomic_DNA"/>
</dbReference>
<name>A0A819W2G5_9BILA</name>
<evidence type="ECO:0000313" key="3">
    <source>
        <dbReference type="EMBL" id="CAF1487338.1"/>
    </source>
</evidence>
<proteinExistence type="predicted"/>